<accession>A0A3Q7WY84</accession>
<proteinExistence type="predicted"/>
<dbReference type="STRING" id="3827.A0A3Q7WY84"/>
<dbReference type="RefSeq" id="XP_027186639.1">
    <property type="nucleotide sequence ID" value="XM_027330838.1"/>
</dbReference>
<organism evidence="2 3">
    <name type="scientific">Cicer arietinum</name>
    <name type="common">Chickpea</name>
    <name type="synonym">Garbanzo</name>
    <dbReference type="NCBI Taxonomy" id="3827"/>
    <lineage>
        <taxon>Eukaryota</taxon>
        <taxon>Viridiplantae</taxon>
        <taxon>Streptophyta</taxon>
        <taxon>Embryophyta</taxon>
        <taxon>Tracheophyta</taxon>
        <taxon>Spermatophyta</taxon>
        <taxon>Magnoliopsida</taxon>
        <taxon>eudicotyledons</taxon>
        <taxon>Gunneridae</taxon>
        <taxon>Pentapetalae</taxon>
        <taxon>rosids</taxon>
        <taxon>fabids</taxon>
        <taxon>Fabales</taxon>
        <taxon>Fabaceae</taxon>
        <taxon>Papilionoideae</taxon>
        <taxon>50 kb inversion clade</taxon>
        <taxon>NPAAA clade</taxon>
        <taxon>Hologalegina</taxon>
        <taxon>IRL clade</taxon>
        <taxon>Cicereae</taxon>
        <taxon>Cicer</taxon>
    </lineage>
</organism>
<sequence>MQNNGSRIATSQLPIFKGINYHFWSLKMQTLFKSQELWGFVEEGFDDAQSPEPAQQLREKRKKDSKALFMIQQALDDEIFPRIASATTSKMAWDTLKQEYLGDKKVITVRLQSLRREFETALMTDKESVQEYLSRVSTVVQQMRSYGETMTNEHVVGKVLRSLTRKYDHVVAAIEESKDMEEYTFEELMGYLQAHEERLNRNGEKKEEKAFHVKGESANKEKTWQFSGRARPQRG</sequence>
<dbReference type="Proteomes" id="UP000087171">
    <property type="component" value="Unplaced"/>
</dbReference>
<evidence type="ECO:0000256" key="1">
    <source>
        <dbReference type="SAM" id="MobiDB-lite"/>
    </source>
</evidence>
<protein>
    <submittedName>
        <fullName evidence="3">Uncharacterized protein LOC113784606</fullName>
    </submittedName>
</protein>
<dbReference type="Pfam" id="PF14223">
    <property type="entry name" value="Retrotran_gag_2"/>
    <property type="match status" value="1"/>
</dbReference>
<feature type="region of interest" description="Disordered" evidence="1">
    <location>
        <begin position="199"/>
        <end position="235"/>
    </location>
</feature>
<dbReference type="OrthoDB" id="1933277at2759"/>
<dbReference type="PANTHER" id="PTHR35317:SF35">
    <property type="entry name" value="DUF4219 DOMAIN-CONTAINING PROTEIN"/>
    <property type="match status" value="1"/>
</dbReference>
<feature type="compositionally biased region" description="Basic and acidic residues" evidence="1">
    <location>
        <begin position="199"/>
        <end position="223"/>
    </location>
</feature>
<dbReference type="AlphaFoldDB" id="A0A3Q7WY84"/>
<reference evidence="3" key="1">
    <citation type="submission" date="2025-08" db="UniProtKB">
        <authorList>
            <consortium name="RefSeq"/>
        </authorList>
    </citation>
    <scope>IDENTIFICATION</scope>
    <source>
        <tissue evidence="3">Etiolated seedlings</tissue>
    </source>
</reference>
<gene>
    <name evidence="3" type="primary">LOC113784606</name>
</gene>
<name>A0A3Q7WY84_CICAR</name>
<evidence type="ECO:0000313" key="3">
    <source>
        <dbReference type="RefSeq" id="XP_027186639.1"/>
    </source>
</evidence>
<evidence type="ECO:0000313" key="2">
    <source>
        <dbReference type="Proteomes" id="UP000087171"/>
    </source>
</evidence>
<keyword evidence="2" id="KW-1185">Reference proteome</keyword>
<dbReference type="PANTHER" id="PTHR35317">
    <property type="entry name" value="OS04G0629600 PROTEIN"/>
    <property type="match status" value="1"/>
</dbReference>